<evidence type="ECO:0000256" key="2">
    <source>
        <dbReference type="ARBA" id="ARBA00022692"/>
    </source>
</evidence>
<sequence>MFPLFAVSALFAEGFVSVNSVQKGPFQRWWRTLRVGYWLGWQIESNWTDPLLFFIYSVARPLGGVLILVFMYHVVARAGGTAMLGFFVVGAACWPFVVRGMMGTAYSLITDREHWKTLRYVYISPISLRAYLVGRALAQTTSAVAAAAVTLIFGRWALGVPMHLATINAPYTAAAFALGIASVIALGLLVVSAAVLISSEAWRMPEGVGAALYLVCGAIFPVTVLPPILQALSGAIPLTWWLEAMRRGLLGPAVVRSLPHLADGQVLGGLALLTVLWVAAALMAFTFAERRARQLGILDRESMY</sequence>
<dbReference type="AlphaFoldDB" id="A0A537IRI7"/>
<evidence type="ECO:0000256" key="3">
    <source>
        <dbReference type="ARBA" id="ARBA00022989"/>
    </source>
</evidence>
<feature type="transmembrane region" description="Helical" evidence="5">
    <location>
        <begin position="84"/>
        <end position="108"/>
    </location>
</feature>
<dbReference type="Pfam" id="PF01061">
    <property type="entry name" value="ABC2_membrane"/>
    <property type="match status" value="1"/>
</dbReference>
<keyword evidence="5" id="KW-1003">Cell membrane</keyword>
<evidence type="ECO:0000313" key="8">
    <source>
        <dbReference type="Proteomes" id="UP000318834"/>
    </source>
</evidence>
<feature type="transmembrane region" description="Helical" evidence="5">
    <location>
        <begin position="171"/>
        <end position="198"/>
    </location>
</feature>
<accession>A0A537IRI7</accession>
<evidence type="ECO:0000256" key="4">
    <source>
        <dbReference type="ARBA" id="ARBA00023136"/>
    </source>
</evidence>
<keyword evidence="4 5" id="KW-0472">Membrane</keyword>
<comment type="caution">
    <text evidence="7">The sequence shown here is derived from an EMBL/GenBank/DDBJ whole genome shotgun (WGS) entry which is preliminary data.</text>
</comment>
<keyword evidence="2 5" id="KW-0812">Transmembrane</keyword>
<dbReference type="PRINTS" id="PR00164">
    <property type="entry name" value="ABC2TRNSPORT"/>
</dbReference>
<proteinExistence type="inferred from homology"/>
<gene>
    <name evidence="7" type="ORF">E6H05_08720</name>
</gene>
<comment type="similarity">
    <text evidence="5">Belongs to the ABC-2 integral membrane protein family.</text>
</comment>
<evidence type="ECO:0000259" key="6">
    <source>
        <dbReference type="PROSITE" id="PS51012"/>
    </source>
</evidence>
<feature type="transmembrane region" description="Helical" evidence="5">
    <location>
        <begin position="51"/>
        <end position="72"/>
    </location>
</feature>
<dbReference type="PANTHER" id="PTHR43229:SF6">
    <property type="entry name" value="ABC-TYPE MULTIDRUG TRANSPORT SYSTEM, PERMEASE COMPONENT"/>
    <property type="match status" value="1"/>
</dbReference>
<keyword evidence="3 5" id="KW-1133">Transmembrane helix</keyword>
<evidence type="ECO:0000256" key="5">
    <source>
        <dbReference type="RuleBase" id="RU361157"/>
    </source>
</evidence>
<dbReference type="PROSITE" id="PS51012">
    <property type="entry name" value="ABC_TM2"/>
    <property type="match status" value="1"/>
</dbReference>
<organism evidence="7 8">
    <name type="scientific">Candidatus Segetimicrobium genomatis</name>
    <dbReference type="NCBI Taxonomy" id="2569760"/>
    <lineage>
        <taxon>Bacteria</taxon>
        <taxon>Bacillati</taxon>
        <taxon>Candidatus Sysuimicrobiota</taxon>
        <taxon>Candidatus Sysuimicrobiia</taxon>
        <taxon>Candidatus Sysuimicrobiales</taxon>
        <taxon>Candidatus Segetimicrobiaceae</taxon>
        <taxon>Candidatus Segetimicrobium</taxon>
    </lineage>
</organism>
<comment type="subcellular location">
    <subcellularLocation>
        <location evidence="5">Cell membrane</location>
        <topology evidence="5">Multi-pass membrane protein</topology>
    </subcellularLocation>
    <subcellularLocation>
        <location evidence="1">Membrane</location>
        <topology evidence="1">Multi-pass membrane protein</topology>
    </subcellularLocation>
</comment>
<feature type="transmembrane region" description="Helical" evidence="5">
    <location>
        <begin position="210"/>
        <end position="232"/>
    </location>
</feature>
<protein>
    <recommendedName>
        <fullName evidence="5">Transport permease protein</fullName>
    </recommendedName>
</protein>
<reference evidence="7 8" key="1">
    <citation type="journal article" date="2019" name="Nat. Microbiol.">
        <title>Mediterranean grassland soil C-N compound turnover is dependent on rainfall and depth, and is mediated by genomically divergent microorganisms.</title>
        <authorList>
            <person name="Diamond S."/>
            <person name="Andeer P.F."/>
            <person name="Li Z."/>
            <person name="Crits-Christoph A."/>
            <person name="Burstein D."/>
            <person name="Anantharaman K."/>
            <person name="Lane K.R."/>
            <person name="Thomas B.C."/>
            <person name="Pan C."/>
            <person name="Northen T.R."/>
            <person name="Banfield J.F."/>
        </authorList>
    </citation>
    <scope>NUCLEOTIDE SEQUENCE [LARGE SCALE GENOMIC DNA]</scope>
    <source>
        <strain evidence="7">NP_8</strain>
    </source>
</reference>
<keyword evidence="5" id="KW-0813">Transport</keyword>
<feature type="transmembrane region" description="Helical" evidence="5">
    <location>
        <begin position="266"/>
        <end position="288"/>
    </location>
</feature>
<comment type="caution">
    <text evidence="5">Lacks conserved residue(s) required for the propagation of feature annotation.</text>
</comment>
<evidence type="ECO:0000256" key="1">
    <source>
        <dbReference type="ARBA" id="ARBA00004141"/>
    </source>
</evidence>
<dbReference type="InterPro" id="IPR000412">
    <property type="entry name" value="ABC_2_transport"/>
</dbReference>
<dbReference type="InterPro" id="IPR051784">
    <property type="entry name" value="Nod_factor_ABC_transporter"/>
</dbReference>
<dbReference type="GO" id="GO:0043190">
    <property type="term" value="C:ATP-binding cassette (ABC) transporter complex"/>
    <property type="evidence" value="ECO:0007669"/>
    <property type="project" value="InterPro"/>
</dbReference>
<name>A0A537IRI7_9BACT</name>
<dbReference type="GO" id="GO:0140359">
    <property type="term" value="F:ABC-type transporter activity"/>
    <property type="evidence" value="ECO:0007669"/>
    <property type="project" value="InterPro"/>
</dbReference>
<dbReference type="Proteomes" id="UP000318834">
    <property type="component" value="Unassembled WGS sequence"/>
</dbReference>
<dbReference type="EMBL" id="VBAP01000062">
    <property type="protein sequence ID" value="TMI73877.1"/>
    <property type="molecule type" value="Genomic_DNA"/>
</dbReference>
<dbReference type="PANTHER" id="PTHR43229">
    <property type="entry name" value="NODULATION PROTEIN J"/>
    <property type="match status" value="1"/>
</dbReference>
<feature type="domain" description="ABC transmembrane type-2" evidence="6">
    <location>
        <begin position="52"/>
        <end position="291"/>
    </location>
</feature>
<dbReference type="InterPro" id="IPR013525">
    <property type="entry name" value="ABC2_TM"/>
</dbReference>
<evidence type="ECO:0000313" key="7">
    <source>
        <dbReference type="EMBL" id="TMI73877.1"/>
    </source>
</evidence>
<dbReference type="InterPro" id="IPR047817">
    <property type="entry name" value="ABC2_TM_bact-type"/>
</dbReference>